<proteinExistence type="predicted"/>
<evidence type="ECO:0000313" key="1">
    <source>
        <dbReference type="EMBL" id="KAK8205656.1"/>
    </source>
</evidence>
<reference evidence="1" key="1">
    <citation type="submission" date="2024-02" db="EMBL/GenBank/DDBJ databases">
        <title>Metagenome Assembled Genome of Zalaria obscura JY119.</title>
        <authorList>
            <person name="Vighnesh L."/>
            <person name="Jagadeeshwari U."/>
            <person name="Venkata Ramana C."/>
            <person name="Sasikala C."/>
        </authorList>
    </citation>
    <scope>NUCLEOTIDE SEQUENCE</scope>
    <source>
        <strain evidence="1">JY119</strain>
    </source>
</reference>
<evidence type="ECO:0000313" key="2">
    <source>
        <dbReference type="Proteomes" id="UP001320706"/>
    </source>
</evidence>
<gene>
    <name evidence="1" type="ORF">M8818_004833</name>
</gene>
<name>A0ACC3SBN1_9PEZI</name>
<dbReference type="Proteomes" id="UP001320706">
    <property type="component" value="Unassembled WGS sequence"/>
</dbReference>
<organism evidence="1 2">
    <name type="scientific">Zalaria obscura</name>
    <dbReference type="NCBI Taxonomy" id="2024903"/>
    <lineage>
        <taxon>Eukaryota</taxon>
        <taxon>Fungi</taxon>
        <taxon>Dikarya</taxon>
        <taxon>Ascomycota</taxon>
        <taxon>Pezizomycotina</taxon>
        <taxon>Dothideomycetes</taxon>
        <taxon>Dothideomycetidae</taxon>
        <taxon>Dothideales</taxon>
        <taxon>Zalariaceae</taxon>
        <taxon>Zalaria</taxon>
    </lineage>
</organism>
<sequence>MSSPTGSSPPAGGNSERRRSSNSGLFNNLLAHKRSPTNTAYAQRRQSVEEMGAKQGVFGTMWNKYVFLIQFKLSLPFGTHISFFIWVLEGRKD</sequence>
<dbReference type="EMBL" id="JAMKPW020000023">
    <property type="protein sequence ID" value="KAK8205656.1"/>
    <property type="molecule type" value="Genomic_DNA"/>
</dbReference>
<keyword evidence="2" id="KW-1185">Reference proteome</keyword>
<protein>
    <submittedName>
        <fullName evidence="1">Uncharacterized protein</fullName>
    </submittedName>
</protein>
<accession>A0ACC3SBN1</accession>
<comment type="caution">
    <text evidence="1">The sequence shown here is derived from an EMBL/GenBank/DDBJ whole genome shotgun (WGS) entry which is preliminary data.</text>
</comment>